<dbReference type="AlphaFoldDB" id="A0A4U1BHR5"/>
<gene>
    <name evidence="2" type="ORF">FCL40_05540</name>
</gene>
<dbReference type="EMBL" id="SWCI01000002">
    <property type="protein sequence ID" value="TKB50614.1"/>
    <property type="molecule type" value="Genomic_DNA"/>
</dbReference>
<protein>
    <recommendedName>
        <fullName evidence="1">Aminoglycoside phosphotransferase domain-containing protein</fullName>
    </recommendedName>
</protein>
<dbReference type="Proteomes" id="UP000305674">
    <property type="component" value="Unassembled WGS sequence"/>
</dbReference>
<dbReference type="SUPFAM" id="SSF56112">
    <property type="entry name" value="Protein kinase-like (PK-like)"/>
    <property type="match status" value="1"/>
</dbReference>
<dbReference type="InterPro" id="IPR011009">
    <property type="entry name" value="Kinase-like_dom_sf"/>
</dbReference>
<dbReference type="Gene3D" id="3.90.1200.10">
    <property type="match status" value="1"/>
</dbReference>
<dbReference type="InterPro" id="IPR002575">
    <property type="entry name" value="Aminoglycoside_PTrfase"/>
</dbReference>
<dbReference type="OrthoDB" id="179763at2"/>
<comment type="caution">
    <text evidence="2">The sequence shown here is derived from an EMBL/GenBank/DDBJ whole genome shotgun (WGS) entry which is preliminary data.</text>
</comment>
<evidence type="ECO:0000313" key="3">
    <source>
        <dbReference type="Proteomes" id="UP000305674"/>
    </source>
</evidence>
<feature type="domain" description="Aminoglycoside phosphotransferase" evidence="1">
    <location>
        <begin position="133"/>
        <end position="212"/>
    </location>
</feature>
<evidence type="ECO:0000313" key="2">
    <source>
        <dbReference type="EMBL" id="TKB50614.1"/>
    </source>
</evidence>
<sequence length="266" mass="29057">MSRRSPEVLLSEVPAYAGARLSPFGGGSANALYRIDPSEPRALLRVHGAGARMDTDRAAERLAWQGAARAGLTPELLYWDPTHRFSIVELWGSRAEVLAPVQAAELLARFHQLPIAPARLDYAGGLGPQGAALQQQLLASRLRPGMTHHDPSRGNWLSGSHQGQQRLRLIDFEYAGFGHPLWDLACLMLEWPDMASAAPAYYRAVGVDVDAREQAALHAAGQLYLLTCLSWCRQALAKGGDPAQLTPWADRYRQLLAQGLASRLPL</sequence>
<dbReference type="Pfam" id="PF01636">
    <property type="entry name" value="APH"/>
    <property type="match status" value="1"/>
</dbReference>
<dbReference type="Gene3D" id="3.30.200.20">
    <property type="entry name" value="Phosphorylase Kinase, domain 1"/>
    <property type="match status" value="1"/>
</dbReference>
<accession>A0A4U1BHR5</accession>
<dbReference type="RefSeq" id="WP_136852149.1">
    <property type="nucleotide sequence ID" value="NZ_SWCI01000002.1"/>
</dbReference>
<name>A0A4U1BHR5_9GAMM</name>
<proteinExistence type="predicted"/>
<keyword evidence="3" id="KW-1185">Reference proteome</keyword>
<reference evidence="2 3" key="1">
    <citation type="submission" date="2019-04" db="EMBL/GenBank/DDBJ databases">
        <authorList>
            <person name="Hwang J.C."/>
        </authorList>
    </citation>
    <scope>NUCLEOTIDE SEQUENCE [LARGE SCALE GENOMIC DNA]</scope>
    <source>
        <strain evidence="2 3">IMCC35001</strain>
    </source>
</reference>
<organism evidence="2 3">
    <name type="scientific">Ferrimonas sediminicola</name>
    <dbReference type="NCBI Taxonomy" id="2569538"/>
    <lineage>
        <taxon>Bacteria</taxon>
        <taxon>Pseudomonadati</taxon>
        <taxon>Pseudomonadota</taxon>
        <taxon>Gammaproteobacteria</taxon>
        <taxon>Alteromonadales</taxon>
        <taxon>Ferrimonadaceae</taxon>
        <taxon>Ferrimonas</taxon>
    </lineage>
</organism>
<evidence type="ECO:0000259" key="1">
    <source>
        <dbReference type="Pfam" id="PF01636"/>
    </source>
</evidence>